<dbReference type="Proteomes" id="UP000323067">
    <property type="component" value="Chromosome iii"/>
</dbReference>
<protein>
    <submittedName>
        <fullName evidence="2">Uncharacterized protein</fullName>
    </submittedName>
</protein>
<name>A0A2H4SSK6_CORMI</name>
<feature type="compositionally biased region" description="Low complexity" evidence="1">
    <location>
        <begin position="64"/>
        <end position="80"/>
    </location>
</feature>
<dbReference type="AlphaFoldDB" id="A0A2H4SSK6"/>
<organism evidence="2 3">
    <name type="scientific">Cordyceps militaris</name>
    <name type="common">Caterpillar fungus</name>
    <name type="synonym">Clavaria militaris</name>
    <dbReference type="NCBI Taxonomy" id="73501"/>
    <lineage>
        <taxon>Eukaryota</taxon>
        <taxon>Fungi</taxon>
        <taxon>Dikarya</taxon>
        <taxon>Ascomycota</taxon>
        <taxon>Pezizomycotina</taxon>
        <taxon>Sordariomycetes</taxon>
        <taxon>Hypocreomycetidae</taxon>
        <taxon>Hypocreales</taxon>
        <taxon>Cordycipitaceae</taxon>
        <taxon>Cordyceps</taxon>
    </lineage>
</organism>
<sequence length="108" mass="12114">MAPKPTTTTEPAAGYYLVPNLRGTMNREAPDLWVHPILIDDDDLQFGGKSLSALYEEERRRRSAGAGSIAGNNSSSSSSSSDEEHDEEERRGRERVRRHYSPSKSHRK</sequence>
<feature type="compositionally biased region" description="Basic residues" evidence="1">
    <location>
        <begin position="93"/>
        <end position="108"/>
    </location>
</feature>
<reference evidence="2 3" key="1">
    <citation type="journal article" date="2017" name="BMC Genomics">
        <title>Chromosome level assembly and secondary metabolite potential of the parasitic fungus Cordyceps militaris.</title>
        <authorList>
            <person name="Kramer G.J."/>
            <person name="Nodwell J.R."/>
        </authorList>
    </citation>
    <scope>NUCLEOTIDE SEQUENCE [LARGE SCALE GENOMIC DNA]</scope>
    <source>
        <strain evidence="2 3">ATCC 34164</strain>
    </source>
</reference>
<dbReference type="OrthoDB" id="3519400at2759"/>
<proteinExistence type="predicted"/>
<accession>A0A2H4SSK6</accession>
<evidence type="ECO:0000313" key="2">
    <source>
        <dbReference type="EMBL" id="ATY66082.1"/>
    </source>
</evidence>
<gene>
    <name evidence="2" type="ORF">A9K55_001975</name>
</gene>
<dbReference type="EMBL" id="CP023326">
    <property type="protein sequence ID" value="ATY66082.1"/>
    <property type="molecule type" value="Genomic_DNA"/>
</dbReference>
<dbReference type="VEuPathDB" id="FungiDB:A9K55_001975"/>
<feature type="region of interest" description="Disordered" evidence="1">
    <location>
        <begin position="56"/>
        <end position="108"/>
    </location>
</feature>
<evidence type="ECO:0000256" key="1">
    <source>
        <dbReference type="SAM" id="MobiDB-lite"/>
    </source>
</evidence>
<evidence type="ECO:0000313" key="3">
    <source>
        <dbReference type="Proteomes" id="UP000323067"/>
    </source>
</evidence>